<evidence type="ECO:0000313" key="1">
    <source>
        <dbReference type="EMBL" id="KAF7835625.1"/>
    </source>
</evidence>
<reference evidence="1" key="1">
    <citation type="submission" date="2020-09" db="EMBL/GenBank/DDBJ databases">
        <title>Genome-Enabled Discovery of Anthraquinone Biosynthesis in Senna tora.</title>
        <authorList>
            <person name="Kang S.-H."/>
            <person name="Pandey R.P."/>
            <person name="Lee C.-M."/>
            <person name="Sim J.-S."/>
            <person name="Jeong J.-T."/>
            <person name="Choi B.-S."/>
            <person name="Jung M."/>
            <person name="Ginzburg D."/>
            <person name="Zhao K."/>
            <person name="Won S.Y."/>
            <person name="Oh T.-J."/>
            <person name="Yu Y."/>
            <person name="Kim N.-H."/>
            <person name="Lee O.R."/>
            <person name="Lee T.-H."/>
            <person name="Bashyal P."/>
            <person name="Kim T.-S."/>
            <person name="Lee W.-H."/>
            <person name="Kawkins C."/>
            <person name="Kim C.-K."/>
            <person name="Kim J.S."/>
            <person name="Ahn B.O."/>
            <person name="Rhee S.Y."/>
            <person name="Sohng J.K."/>
        </authorList>
    </citation>
    <scope>NUCLEOTIDE SEQUENCE</scope>
    <source>
        <tissue evidence="1">Leaf</tissue>
    </source>
</reference>
<keyword evidence="2" id="KW-1185">Reference proteome</keyword>
<name>A0A834WZC7_9FABA</name>
<proteinExistence type="predicted"/>
<gene>
    <name evidence="1" type="ORF">G2W53_010484</name>
</gene>
<dbReference type="Proteomes" id="UP000634136">
    <property type="component" value="Unassembled WGS sequence"/>
</dbReference>
<sequence>MGRVHGPVSRLIFTSLSDLE</sequence>
<comment type="caution">
    <text evidence="1">The sequence shown here is derived from an EMBL/GenBank/DDBJ whole genome shotgun (WGS) entry which is preliminary data.</text>
</comment>
<dbReference type="EMBL" id="JAAIUW010000004">
    <property type="protein sequence ID" value="KAF7835625.1"/>
    <property type="molecule type" value="Genomic_DNA"/>
</dbReference>
<organism evidence="1 2">
    <name type="scientific">Senna tora</name>
    <dbReference type="NCBI Taxonomy" id="362788"/>
    <lineage>
        <taxon>Eukaryota</taxon>
        <taxon>Viridiplantae</taxon>
        <taxon>Streptophyta</taxon>
        <taxon>Embryophyta</taxon>
        <taxon>Tracheophyta</taxon>
        <taxon>Spermatophyta</taxon>
        <taxon>Magnoliopsida</taxon>
        <taxon>eudicotyledons</taxon>
        <taxon>Gunneridae</taxon>
        <taxon>Pentapetalae</taxon>
        <taxon>rosids</taxon>
        <taxon>fabids</taxon>
        <taxon>Fabales</taxon>
        <taxon>Fabaceae</taxon>
        <taxon>Caesalpinioideae</taxon>
        <taxon>Cassia clade</taxon>
        <taxon>Senna</taxon>
    </lineage>
</organism>
<accession>A0A834WZC7</accession>
<protein>
    <submittedName>
        <fullName evidence="1">Uncharacterized protein</fullName>
    </submittedName>
</protein>
<dbReference type="AlphaFoldDB" id="A0A834WZC7"/>
<evidence type="ECO:0000313" key="2">
    <source>
        <dbReference type="Proteomes" id="UP000634136"/>
    </source>
</evidence>